<evidence type="ECO:0000256" key="13">
    <source>
        <dbReference type="SAM" id="Phobius"/>
    </source>
</evidence>
<evidence type="ECO:0000256" key="6">
    <source>
        <dbReference type="ARBA" id="ARBA00022741"/>
    </source>
</evidence>
<feature type="region of interest" description="Disordered" evidence="12">
    <location>
        <begin position="1"/>
        <end position="21"/>
    </location>
</feature>
<dbReference type="PANTHER" id="PTHR47982:SF10">
    <property type="entry name" value="NON-SPECIFIC SERINE_THREONINE PROTEIN KINASE"/>
    <property type="match status" value="1"/>
</dbReference>
<comment type="subcellular location">
    <subcellularLocation>
        <location evidence="1">Cell membrane</location>
        <topology evidence="1">Single-pass membrane protein</topology>
    </subcellularLocation>
</comment>
<comment type="catalytic activity">
    <reaction evidence="11">
        <text>L-seryl-[protein] + ATP = O-phospho-L-seryl-[protein] + ADP + H(+)</text>
        <dbReference type="Rhea" id="RHEA:17989"/>
        <dbReference type="Rhea" id="RHEA-COMP:9863"/>
        <dbReference type="Rhea" id="RHEA-COMP:11604"/>
        <dbReference type="ChEBI" id="CHEBI:15378"/>
        <dbReference type="ChEBI" id="CHEBI:29999"/>
        <dbReference type="ChEBI" id="CHEBI:30616"/>
        <dbReference type="ChEBI" id="CHEBI:83421"/>
        <dbReference type="ChEBI" id="CHEBI:456216"/>
        <dbReference type="EC" id="2.7.11.1"/>
    </reaction>
</comment>
<evidence type="ECO:0000256" key="7">
    <source>
        <dbReference type="ARBA" id="ARBA00022840"/>
    </source>
</evidence>
<dbReference type="PROSITE" id="PS50011">
    <property type="entry name" value="PROTEIN_KINASE_DOM"/>
    <property type="match status" value="1"/>
</dbReference>
<dbReference type="EnsemblPlants" id="OBART07G02310.1">
    <property type="protein sequence ID" value="OBART07G02310.1"/>
    <property type="gene ID" value="OBART07G02310"/>
</dbReference>
<feature type="compositionally biased region" description="Low complexity" evidence="12">
    <location>
        <begin position="347"/>
        <end position="360"/>
    </location>
</feature>
<dbReference type="GO" id="GO:0004674">
    <property type="term" value="F:protein serine/threonine kinase activity"/>
    <property type="evidence" value="ECO:0007669"/>
    <property type="project" value="UniProtKB-KW"/>
</dbReference>
<dbReference type="InterPro" id="IPR008271">
    <property type="entry name" value="Ser/Thr_kinase_AS"/>
</dbReference>
<dbReference type="Proteomes" id="UP000026960">
    <property type="component" value="Chromosome 7"/>
</dbReference>
<evidence type="ECO:0000256" key="11">
    <source>
        <dbReference type="ARBA" id="ARBA00048679"/>
    </source>
</evidence>
<evidence type="ECO:0000256" key="5">
    <source>
        <dbReference type="ARBA" id="ARBA00022692"/>
    </source>
</evidence>
<dbReference type="GO" id="GO:0005524">
    <property type="term" value="F:ATP binding"/>
    <property type="evidence" value="ECO:0007669"/>
    <property type="project" value="UniProtKB-KW"/>
</dbReference>
<feature type="compositionally biased region" description="Basic and acidic residues" evidence="12">
    <location>
        <begin position="379"/>
        <end position="390"/>
    </location>
</feature>
<evidence type="ECO:0000256" key="12">
    <source>
        <dbReference type="SAM" id="MobiDB-lite"/>
    </source>
</evidence>
<dbReference type="SUPFAM" id="SSF56112">
    <property type="entry name" value="Protein kinase-like (PK-like)"/>
    <property type="match status" value="1"/>
</dbReference>
<name>A0A0D3GM20_9ORYZ</name>
<keyword evidence="7" id="KW-0067">ATP-binding</keyword>
<organism evidence="15">
    <name type="scientific">Oryza barthii</name>
    <dbReference type="NCBI Taxonomy" id="65489"/>
    <lineage>
        <taxon>Eukaryota</taxon>
        <taxon>Viridiplantae</taxon>
        <taxon>Streptophyta</taxon>
        <taxon>Embryophyta</taxon>
        <taxon>Tracheophyta</taxon>
        <taxon>Spermatophyta</taxon>
        <taxon>Magnoliopsida</taxon>
        <taxon>Liliopsida</taxon>
        <taxon>Poales</taxon>
        <taxon>Poaceae</taxon>
        <taxon>BOP clade</taxon>
        <taxon>Oryzoideae</taxon>
        <taxon>Oryzeae</taxon>
        <taxon>Oryzinae</taxon>
        <taxon>Oryza</taxon>
    </lineage>
</organism>
<reference evidence="15" key="1">
    <citation type="journal article" date="2009" name="Rice">
        <title>De Novo Next Generation Sequencing of Plant Genomes.</title>
        <authorList>
            <person name="Rounsley S."/>
            <person name="Marri P.R."/>
            <person name="Yu Y."/>
            <person name="He R."/>
            <person name="Sisneros N."/>
            <person name="Goicoechea J.L."/>
            <person name="Lee S.J."/>
            <person name="Angelova A."/>
            <person name="Kudrna D."/>
            <person name="Luo M."/>
            <person name="Affourtit J."/>
            <person name="Desany B."/>
            <person name="Knight J."/>
            <person name="Niazi F."/>
            <person name="Egholm M."/>
            <person name="Wing R.A."/>
        </authorList>
    </citation>
    <scope>NUCLEOTIDE SEQUENCE [LARGE SCALE GENOMIC DNA]</scope>
    <source>
        <strain evidence="15">cv. IRGC 105608</strain>
    </source>
</reference>
<keyword evidence="3" id="KW-0418">Kinase</keyword>
<sequence length="390" mass="42024">MSSDPSPSSPRGTDSPSTSMADFYSPSHASRRLSTSITFAGGLDVTSELVIAAVAAALLLVLLLAACACCSWCCRRRSATQRWQNHHAAAFGYQGEAHARTYAIALSTGGGQGEREFQAEVDMISRVHHRHLVPLVGYCIAGTQRLLVYDFVPNRTLEHHLHEKGLPVMKWTTRLLIAVGSAKGLAYLHEECNPRIIHRDIKSANILLDNNFEPLVADFGMAKLTSENVTHVSTRVMGTFGYLAPEYASSGKLTDKSDVFSYGVMLLELLTGRRPADRSSYGADCLVDWARQALPRAMAGVLEGDVSPEELGDGARPGQSAMSSSSGDSSSGSGSYTAQMERVRRTAASPASPEYYSSEYQGYGCPSPASSAGDNASSGEHDNQWRKAHR</sequence>
<feature type="compositionally biased region" description="Low complexity" evidence="12">
    <location>
        <begin position="323"/>
        <end position="335"/>
    </location>
</feature>
<keyword evidence="16" id="KW-1185">Reference proteome</keyword>
<keyword evidence="6" id="KW-0547">Nucleotide-binding</keyword>
<reference evidence="15" key="2">
    <citation type="submission" date="2015-03" db="UniProtKB">
        <authorList>
            <consortium name="EnsemblPlants"/>
        </authorList>
    </citation>
    <scope>IDENTIFICATION</scope>
</reference>
<keyword evidence="5 13" id="KW-0812">Transmembrane</keyword>
<dbReference type="Gene3D" id="1.10.510.10">
    <property type="entry name" value="Transferase(Phosphotransferase) domain 1"/>
    <property type="match status" value="1"/>
</dbReference>
<dbReference type="InterPro" id="IPR000719">
    <property type="entry name" value="Prot_kinase_dom"/>
</dbReference>
<feature type="region of interest" description="Disordered" evidence="12">
    <location>
        <begin position="306"/>
        <end position="390"/>
    </location>
</feature>
<evidence type="ECO:0000256" key="2">
    <source>
        <dbReference type="ARBA" id="ARBA00012513"/>
    </source>
</evidence>
<evidence type="ECO:0000259" key="14">
    <source>
        <dbReference type="PROSITE" id="PS50011"/>
    </source>
</evidence>
<evidence type="ECO:0000256" key="10">
    <source>
        <dbReference type="ARBA" id="ARBA00047899"/>
    </source>
</evidence>
<feature type="transmembrane region" description="Helical" evidence="13">
    <location>
        <begin position="49"/>
        <end position="74"/>
    </location>
</feature>
<dbReference type="Gene3D" id="3.30.200.20">
    <property type="entry name" value="Phosphorylase Kinase, domain 1"/>
    <property type="match status" value="1"/>
</dbReference>
<protein>
    <recommendedName>
        <fullName evidence="2">non-specific serine/threonine protein kinase</fullName>
        <ecNumber evidence="2">2.7.11.1</ecNumber>
    </recommendedName>
</protein>
<dbReference type="PaxDb" id="65489-OBART07G02310.1"/>
<dbReference type="Gramene" id="OBART07G02310.1">
    <property type="protein sequence ID" value="OBART07G02310.1"/>
    <property type="gene ID" value="OBART07G02310"/>
</dbReference>
<dbReference type="SMART" id="SM00220">
    <property type="entry name" value="S_TKc"/>
    <property type="match status" value="1"/>
</dbReference>
<evidence type="ECO:0000256" key="9">
    <source>
        <dbReference type="ARBA" id="ARBA00023136"/>
    </source>
</evidence>
<feature type="compositionally biased region" description="Polar residues" evidence="12">
    <location>
        <begin position="1"/>
        <end position="20"/>
    </location>
</feature>
<dbReference type="Pfam" id="PF00069">
    <property type="entry name" value="Pkinase"/>
    <property type="match status" value="1"/>
</dbReference>
<evidence type="ECO:0000313" key="16">
    <source>
        <dbReference type="Proteomes" id="UP000026960"/>
    </source>
</evidence>
<dbReference type="STRING" id="65489.A0A0D3GM20"/>
<comment type="catalytic activity">
    <reaction evidence="10">
        <text>L-threonyl-[protein] + ATP = O-phospho-L-threonyl-[protein] + ADP + H(+)</text>
        <dbReference type="Rhea" id="RHEA:46608"/>
        <dbReference type="Rhea" id="RHEA-COMP:11060"/>
        <dbReference type="Rhea" id="RHEA-COMP:11605"/>
        <dbReference type="ChEBI" id="CHEBI:15378"/>
        <dbReference type="ChEBI" id="CHEBI:30013"/>
        <dbReference type="ChEBI" id="CHEBI:30616"/>
        <dbReference type="ChEBI" id="CHEBI:61977"/>
        <dbReference type="ChEBI" id="CHEBI:456216"/>
        <dbReference type="EC" id="2.7.11.1"/>
    </reaction>
</comment>
<evidence type="ECO:0000313" key="15">
    <source>
        <dbReference type="EnsemblPlants" id="OBART07G02310.1"/>
    </source>
</evidence>
<feature type="domain" description="Protein kinase" evidence="14">
    <location>
        <begin position="80"/>
        <end position="390"/>
    </location>
</feature>
<keyword evidence="8 13" id="KW-1133">Transmembrane helix</keyword>
<dbReference type="eggNOG" id="KOG1187">
    <property type="taxonomic scope" value="Eukaryota"/>
</dbReference>
<dbReference type="FunFam" id="1.10.510.10:FF:000783">
    <property type="entry name" value="Proline-rich receptor-like protein kinase PERK4"/>
    <property type="match status" value="1"/>
</dbReference>
<dbReference type="InterPro" id="IPR011009">
    <property type="entry name" value="Kinase-like_dom_sf"/>
</dbReference>
<evidence type="ECO:0000256" key="3">
    <source>
        <dbReference type="ARBA" id="ARBA00022527"/>
    </source>
</evidence>
<dbReference type="PROSITE" id="PS00108">
    <property type="entry name" value="PROTEIN_KINASE_ST"/>
    <property type="match status" value="1"/>
</dbReference>
<evidence type="ECO:0000256" key="8">
    <source>
        <dbReference type="ARBA" id="ARBA00022989"/>
    </source>
</evidence>
<keyword evidence="4" id="KW-0808">Transferase</keyword>
<dbReference type="AlphaFoldDB" id="A0A0D3GM20"/>
<dbReference type="EC" id="2.7.11.1" evidence="2"/>
<dbReference type="HOGENOM" id="CLU_000288_106_1_1"/>
<keyword evidence="9 13" id="KW-0472">Membrane</keyword>
<feature type="compositionally biased region" description="Polar residues" evidence="12">
    <location>
        <begin position="368"/>
        <end position="378"/>
    </location>
</feature>
<keyword evidence="3" id="KW-0723">Serine/threonine-protein kinase</keyword>
<evidence type="ECO:0000256" key="1">
    <source>
        <dbReference type="ARBA" id="ARBA00004162"/>
    </source>
</evidence>
<dbReference type="PANTHER" id="PTHR47982">
    <property type="entry name" value="PROLINE-RICH RECEPTOR-LIKE PROTEIN KINASE PERK4"/>
    <property type="match status" value="1"/>
</dbReference>
<proteinExistence type="predicted"/>
<evidence type="ECO:0000256" key="4">
    <source>
        <dbReference type="ARBA" id="ARBA00022679"/>
    </source>
</evidence>
<accession>A0A0D3GM20</accession>
<dbReference type="InterPro" id="IPR047117">
    <property type="entry name" value="PERK1-13-like"/>
</dbReference>
<dbReference type="GO" id="GO:0005886">
    <property type="term" value="C:plasma membrane"/>
    <property type="evidence" value="ECO:0007669"/>
    <property type="project" value="UniProtKB-SubCell"/>
</dbReference>